<keyword evidence="11" id="KW-0175">Coiled coil</keyword>
<name>A0A9D1PNN6_9BACI</name>
<dbReference type="AlphaFoldDB" id="A0A9D1PNN6"/>
<evidence type="ECO:0000256" key="7">
    <source>
        <dbReference type="ARBA" id="ARBA00022795"/>
    </source>
</evidence>
<keyword evidence="12" id="KW-0969">Cilium</keyword>
<gene>
    <name evidence="12" type="primary">fliJ</name>
    <name evidence="12" type="ORF">H9895_11960</name>
</gene>
<keyword evidence="9" id="KW-0472">Membrane</keyword>
<evidence type="ECO:0000256" key="8">
    <source>
        <dbReference type="ARBA" id="ARBA00022927"/>
    </source>
</evidence>
<evidence type="ECO:0000256" key="6">
    <source>
        <dbReference type="ARBA" id="ARBA00022500"/>
    </source>
</evidence>
<keyword evidence="10" id="KW-1006">Bacterial flagellum protein export</keyword>
<reference evidence="12" key="2">
    <citation type="submission" date="2021-04" db="EMBL/GenBank/DDBJ databases">
        <authorList>
            <person name="Gilroy R."/>
        </authorList>
    </citation>
    <scope>NUCLEOTIDE SEQUENCE</scope>
    <source>
        <strain evidence="12">CHK169-2315</strain>
    </source>
</reference>
<evidence type="ECO:0000256" key="10">
    <source>
        <dbReference type="ARBA" id="ARBA00023225"/>
    </source>
</evidence>
<comment type="subcellular location">
    <subcellularLocation>
        <location evidence="1">Cell membrane</location>
        <topology evidence="1">Peripheral membrane protein</topology>
        <orientation evidence="1">Cytoplasmic side</orientation>
    </subcellularLocation>
</comment>
<dbReference type="Proteomes" id="UP000823937">
    <property type="component" value="Unassembled WGS sequence"/>
</dbReference>
<evidence type="ECO:0000256" key="3">
    <source>
        <dbReference type="ARBA" id="ARBA00020392"/>
    </source>
</evidence>
<dbReference type="InterPro" id="IPR012823">
    <property type="entry name" value="Flagell_FliJ"/>
</dbReference>
<evidence type="ECO:0000256" key="9">
    <source>
        <dbReference type="ARBA" id="ARBA00023136"/>
    </source>
</evidence>
<dbReference type="Pfam" id="PF02050">
    <property type="entry name" value="FliJ"/>
    <property type="match status" value="1"/>
</dbReference>
<dbReference type="GO" id="GO:0009288">
    <property type="term" value="C:bacterial-type flagellum"/>
    <property type="evidence" value="ECO:0007669"/>
    <property type="project" value="InterPro"/>
</dbReference>
<dbReference type="GO" id="GO:0071973">
    <property type="term" value="P:bacterial-type flagellum-dependent cell motility"/>
    <property type="evidence" value="ECO:0007669"/>
    <property type="project" value="InterPro"/>
</dbReference>
<evidence type="ECO:0000256" key="2">
    <source>
        <dbReference type="ARBA" id="ARBA00010004"/>
    </source>
</evidence>
<accession>A0A9D1PNN6</accession>
<sequence length="149" mass="17793">MDNVAVLQKVLQIREQEKTIAQKEKNEATVIFEKQATALYELLKKKEHAEVLMNQYMQTYTSIEKIKEQSMFIQSMTRKASTLQQNVQQARKKMLEKQAYLTETHIEMKKIEKLIERKKQARQEELIREENILMDELSIRQFTSSIQNR</sequence>
<evidence type="ECO:0000256" key="1">
    <source>
        <dbReference type="ARBA" id="ARBA00004413"/>
    </source>
</evidence>
<evidence type="ECO:0000256" key="4">
    <source>
        <dbReference type="ARBA" id="ARBA00022448"/>
    </source>
</evidence>
<dbReference type="NCBIfam" id="TIGR02473">
    <property type="entry name" value="flagell_FliJ"/>
    <property type="match status" value="1"/>
</dbReference>
<keyword evidence="6" id="KW-0145">Chemotaxis</keyword>
<keyword evidence="4" id="KW-0813">Transport</keyword>
<keyword evidence="12" id="KW-0282">Flagellum</keyword>
<dbReference type="GO" id="GO:0006935">
    <property type="term" value="P:chemotaxis"/>
    <property type="evidence" value="ECO:0007669"/>
    <property type="project" value="UniProtKB-KW"/>
</dbReference>
<evidence type="ECO:0000256" key="5">
    <source>
        <dbReference type="ARBA" id="ARBA00022475"/>
    </source>
</evidence>
<proteinExistence type="inferred from homology"/>
<organism evidence="12 13">
    <name type="scientific">Candidatus Pseudogracilibacillus intestinigallinarum</name>
    <dbReference type="NCBI Taxonomy" id="2838742"/>
    <lineage>
        <taxon>Bacteria</taxon>
        <taxon>Bacillati</taxon>
        <taxon>Bacillota</taxon>
        <taxon>Bacilli</taxon>
        <taxon>Bacillales</taxon>
        <taxon>Bacillaceae</taxon>
        <taxon>Pseudogracilibacillus</taxon>
    </lineage>
</organism>
<keyword evidence="5" id="KW-1003">Cell membrane</keyword>
<evidence type="ECO:0000313" key="13">
    <source>
        <dbReference type="Proteomes" id="UP000823937"/>
    </source>
</evidence>
<keyword evidence="8" id="KW-0653">Protein transport</keyword>
<dbReference type="EMBL" id="DXHX01000169">
    <property type="protein sequence ID" value="HIV75781.1"/>
    <property type="molecule type" value="Genomic_DNA"/>
</dbReference>
<dbReference type="GO" id="GO:0005886">
    <property type="term" value="C:plasma membrane"/>
    <property type="evidence" value="ECO:0007669"/>
    <property type="project" value="UniProtKB-SubCell"/>
</dbReference>
<dbReference type="Gene3D" id="1.10.287.1700">
    <property type="match status" value="1"/>
</dbReference>
<evidence type="ECO:0000256" key="11">
    <source>
        <dbReference type="SAM" id="Coils"/>
    </source>
</evidence>
<feature type="coiled-coil region" evidence="11">
    <location>
        <begin position="73"/>
        <end position="128"/>
    </location>
</feature>
<dbReference type="InterPro" id="IPR053716">
    <property type="entry name" value="Flag_assembly_chemotaxis_eff"/>
</dbReference>
<reference evidence="12" key="1">
    <citation type="journal article" date="2021" name="PeerJ">
        <title>Extensive microbial diversity within the chicken gut microbiome revealed by metagenomics and culture.</title>
        <authorList>
            <person name="Gilroy R."/>
            <person name="Ravi A."/>
            <person name="Getino M."/>
            <person name="Pursley I."/>
            <person name="Horton D.L."/>
            <person name="Alikhan N.F."/>
            <person name="Baker D."/>
            <person name="Gharbi K."/>
            <person name="Hall N."/>
            <person name="Watson M."/>
            <person name="Adriaenssens E.M."/>
            <person name="Foster-Nyarko E."/>
            <person name="Jarju S."/>
            <person name="Secka A."/>
            <person name="Antonio M."/>
            <person name="Oren A."/>
            <person name="Chaudhuri R.R."/>
            <person name="La Ragione R."/>
            <person name="Hildebrand F."/>
            <person name="Pallen M.J."/>
        </authorList>
    </citation>
    <scope>NUCLEOTIDE SEQUENCE</scope>
    <source>
        <strain evidence="12">CHK169-2315</strain>
    </source>
</reference>
<keyword evidence="12" id="KW-0966">Cell projection</keyword>
<keyword evidence="7" id="KW-1005">Bacterial flagellum biogenesis</keyword>
<protein>
    <recommendedName>
        <fullName evidence="3">Flagellar FliJ protein</fullName>
    </recommendedName>
</protein>
<evidence type="ECO:0000313" key="12">
    <source>
        <dbReference type="EMBL" id="HIV75781.1"/>
    </source>
</evidence>
<comment type="similarity">
    <text evidence="2">Belongs to the FliJ family.</text>
</comment>
<dbReference type="GO" id="GO:0044781">
    <property type="term" value="P:bacterial-type flagellum organization"/>
    <property type="evidence" value="ECO:0007669"/>
    <property type="project" value="UniProtKB-KW"/>
</dbReference>
<dbReference type="GO" id="GO:0015031">
    <property type="term" value="P:protein transport"/>
    <property type="evidence" value="ECO:0007669"/>
    <property type="project" value="UniProtKB-KW"/>
</dbReference>
<comment type="caution">
    <text evidence="12">The sequence shown here is derived from an EMBL/GenBank/DDBJ whole genome shotgun (WGS) entry which is preliminary data.</text>
</comment>